<feature type="compositionally biased region" description="Low complexity" evidence="1">
    <location>
        <begin position="179"/>
        <end position="190"/>
    </location>
</feature>
<feature type="compositionally biased region" description="Low complexity" evidence="1">
    <location>
        <begin position="206"/>
        <end position="231"/>
    </location>
</feature>
<dbReference type="Proteomes" id="UP000572817">
    <property type="component" value="Unassembled WGS sequence"/>
</dbReference>
<evidence type="ECO:0000256" key="1">
    <source>
        <dbReference type="SAM" id="MobiDB-lite"/>
    </source>
</evidence>
<accession>A0A8H4J778</accession>
<feature type="region of interest" description="Disordered" evidence="1">
    <location>
        <begin position="134"/>
        <end position="164"/>
    </location>
</feature>
<reference evidence="2" key="1">
    <citation type="submission" date="2020-04" db="EMBL/GenBank/DDBJ databases">
        <title>Genome Assembly and Annotation of Botryosphaeria dothidea sdau 11-99, a Latent Pathogen of Apple Fruit Ring Rot in China.</title>
        <authorList>
            <person name="Yu C."/>
            <person name="Diao Y."/>
            <person name="Lu Q."/>
            <person name="Zhao J."/>
            <person name="Cui S."/>
            <person name="Peng C."/>
            <person name="He B."/>
            <person name="Liu H."/>
        </authorList>
    </citation>
    <scope>NUCLEOTIDE SEQUENCE [LARGE SCALE GENOMIC DNA]</scope>
    <source>
        <strain evidence="2">Sdau11-99</strain>
    </source>
</reference>
<sequence length="268" mass="28028">MSFNNTKTNQKSLVRSGILVPLAFLSFFLTLLMSPLLLALHEQPLTPKAVPEAQPTRIVTLPVLAVAHATAVTTATVTSVLQEKEEGGESALPPPILPPTPTILLLEGPKETFLLDASATAVAPTISLAPFGVDEETSSASRWPYDGDELEASTGDATGFSPVHALHDNDRAQHLLESGVSITTSGSSRSGDGGGRTPERKEMGRGSTVSDSISSSDSASGAVDGGASKAVTTEREEIDNSTDGEDYINENSSGGDNRGGNWLWKDEV</sequence>
<name>A0A8H4J778_9PEZI</name>
<feature type="compositionally biased region" description="Acidic residues" evidence="1">
    <location>
        <begin position="236"/>
        <end position="248"/>
    </location>
</feature>
<comment type="caution">
    <text evidence="2">The sequence shown here is derived from an EMBL/GenBank/DDBJ whole genome shotgun (WGS) entry which is preliminary data.</text>
</comment>
<proteinExistence type="predicted"/>
<evidence type="ECO:0000313" key="2">
    <source>
        <dbReference type="EMBL" id="KAF4313027.1"/>
    </source>
</evidence>
<keyword evidence="3" id="KW-1185">Reference proteome</keyword>
<evidence type="ECO:0000313" key="3">
    <source>
        <dbReference type="Proteomes" id="UP000572817"/>
    </source>
</evidence>
<gene>
    <name evidence="2" type="ORF">GTA08_BOTSDO00797</name>
</gene>
<dbReference type="EMBL" id="WWBZ02000001">
    <property type="protein sequence ID" value="KAF4313027.1"/>
    <property type="molecule type" value="Genomic_DNA"/>
</dbReference>
<dbReference type="AlphaFoldDB" id="A0A8H4J778"/>
<organism evidence="2 3">
    <name type="scientific">Botryosphaeria dothidea</name>
    <dbReference type="NCBI Taxonomy" id="55169"/>
    <lineage>
        <taxon>Eukaryota</taxon>
        <taxon>Fungi</taxon>
        <taxon>Dikarya</taxon>
        <taxon>Ascomycota</taxon>
        <taxon>Pezizomycotina</taxon>
        <taxon>Dothideomycetes</taxon>
        <taxon>Dothideomycetes incertae sedis</taxon>
        <taxon>Botryosphaeriales</taxon>
        <taxon>Botryosphaeriaceae</taxon>
        <taxon>Botryosphaeria</taxon>
    </lineage>
</organism>
<protein>
    <submittedName>
        <fullName evidence="2">Uncharacterized protein</fullName>
    </submittedName>
</protein>
<feature type="region of interest" description="Disordered" evidence="1">
    <location>
        <begin position="179"/>
        <end position="268"/>
    </location>
</feature>